<dbReference type="PANTHER" id="PTHR24276:SF96">
    <property type="entry name" value="PEPTIDASE S1 DOMAIN-CONTAINING PROTEIN"/>
    <property type="match status" value="1"/>
</dbReference>
<keyword evidence="2 6" id="KW-0645">Protease</keyword>
<dbReference type="InterPro" id="IPR033116">
    <property type="entry name" value="TRYPSIN_SER"/>
</dbReference>
<dbReference type="CDD" id="cd00190">
    <property type="entry name" value="Tryp_SPc"/>
    <property type="match status" value="1"/>
</dbReference>
<dbReference type="AlphaFoldDB" id="A0A8S4G4W2"/>
<name>A0A8S4G4W2_PLUXY</name>
<sequence length="326" mass="35388">MLLSICINTFGRKKVFVVFLQPRTNIMNYAIKSLLLINLSILAYETYGLAIPVNTESNVNRLFRSTRIHGGVTAPEGSAPYLLALVIGVNIGQMVCGGSILSSRCVLTAAHCIDVFKTIHGLTSSLRGVAGSNQWASTENNIRFISHINHPDWDRNLIKNDIGVLITEKPILETHLIRFIALSTEYIPGGLATSLAGWGNVNGTREEDGVMTLNPTPHNLQQLFPTTLDPRECSKQMKAAAHKLGWVVPHVDPAVEICTLHSVGHGACNGDSGSPLVASRLQLEVTSSVQVGVVSWGVPCGRGAPDVYVRVSAFLDWVFDVRSRVE</sequence>
<dbReference type="InterPro" id="IPR009003">
    <property type="entry name" value="Peptidase_S1_PA"/>
</dbReference>
<dbReference type="InterPro" id="IPR001254">
    <property type="entry name" value="Trypsin_dom"/>
</dbReference>
<evidence type="ECO:0000313" key="8">
    <source>
        <dbReference type="EMBL" id="CAG9135536.1"/>
    </source>
</evidence>
<dbReference type="PROSITE" id="PS00135">
    <property type="entry name" value="TRYPSIN_SER"/>
    <property type="match status" value="1"/>
</dbReference>
<dbReference type="PROSITE" id="PS00134">
    <property type="entry name" value="TRYPSIN_HIS"/>
    <property type="match status" value="1"/>
</dbReference>
<evidence type="ECO:0000313" key="9">
    <source>
        <dbReference type="Proteomes" id="UP000653454"/>
    </source>
</evidence>
<evidence type="ECO:0000256" key="1">
    <source>
        <dbReference type="ARBA" id="ARBA00007664"/>
    </source>
</evidence>
<keyword evidence="9" id="KW-1185">Reference proteome</keyword>
<comment type="caution">
    <text evidence="8">The sequence shown here is derived from an EMBL/GenBank/DDBJ whole genome shotgun (WGS) entry which is preliminary data.</text>
</comment>
<accession>A0A8S4G4W2</accession>
<feature type="domain" description="Peptidase S1" evidence="7">
    <location>
        <begin position="68"/>
        <end position="323"/>
    </location>
</feature>
<keyword evidence="4 6" id="KW-0720">Serine protease</keyword>
<dbReference type="SMART" id="SM00020">
    <property type="entry name" value="Tryp_SPc"/>
    <property type="match status" value="1"/>
</dbReference>
<dbReference type="PROSITE" id="PS50240">
    <property type="entry name" value="TRYPSIN_DOM"/>
    <property type="match status" value="1"/>
</dbReference>
<dbReference type="GO" id="GO:0006508">
    <property type="term" value="P:proteolysis"/>
    <property type="evidence" value="ECO:0007669"/>
    <property type="project" value="UniProtKB-KW"/>
</dbReference>
<dbReference type="PRINTS" id="PR00722">
    <property type="entry name" value="CHYMOTRYPSIN"/>
</dbReference>
<proteinExistence type="inferred from homology"/>
<gene>
    <name evidence="8" type="ORF">PLXY2_LOCUS13797</name>
</gene>
<evidence type="ECO:0000256" key="6">
    <source>
        <dbReference type="RuleBase" id="RU363034"/>
    </source>
</evidence>
<dbReference type="Proteomes" id="UP000653454">
    <property type="component" value="Unassembled WGS sequence"/>
</dbReference>
<dbReference type="InterPro" id="IPR043504">
    <property type="entry name" value="Peptidase_S1_PA_chymotrypsin"/>
</dbReference>
<dbReference type="PANTHER" id="PTHR24276">
    <property type="entry name" value="POLYSERASE-RELATED"/>
    <property type="match status" value="1"/>
</dbReference>
<keyword evidence="5" id="KW-1015">Disulfide bond</keyword>
<dbReference type="InterPro" id="IPR050430">
    <property type="entry name" value="Peptidase_S1"/>
</dbReference>
<dbReference type="Gene3D" id="2.40.10.10">
    <property type="entry name" value="Trypsin-like serine proteases"/>
    <property type="match status" value="2"/>
</dbReference>
<protein>
    <submittedName>
        <fullName evidence="8">(diamondback moth) hypothetical protein</fullName>
    </submittedName>
</protein>
<dbReference type="Pfam" id="PF00089">
    <property type="entry name" value="Trypsin"/>
    <property type="match status" value="1"/>
</dbReference>
<evidence type="ECO:0000256" key="4">
    <source>
        <dbReference type="ARBA" id="ARBA00022825"/>
    </source>
</evidence>
<dbReference type="SUPFAM" id="SSF50494">
    <property type="entry name" value="Trypsin-like serine proteases"/>
    <property type="match status" value="1"/>
</dbReference>
<reference evidence="8" key="1">
    <citation type="submission" date="2020-11" db="EMBL/GenBank/DDBJ databases">
        <authorList>
            <person name="Whiteford S."/>
        </authorList>
    </citation>
    <scope>NUCLEOTIDE SEQUENCE</scope>
</reference>
<organism evidence="8 9">
    <name type="scientific">Plutella xylostella</name>
    <name type="common">Diamondback moth</name>
    <name type="synonym">Plutella maculipennis</name>
    <dbReference type="NCBI Taxonomy" id="51655"/>
    <lineage>
        <taxon>Eukaryota</taxon>
        <taxon>Metazoa</taxon>
        <taxon>Ecdysozoa</taxon>
        <taxon>Arthropoda</taxon>
        <taxon>Hexapoda</taxon>
        <taxon>Insecta</taxon>
        <taxon>Pterygota</taxon>
        <taxon>Neoptera</taxon>
        <taxon>Endopterygota</taxon>
        <taxon>Lepidoptera</taxon>
        <taxon>Glossata</taxon>
        <taxon>Ditrysia</taxon>
        <taxon>Yponomeutoidea</taxon>
        <taxon>Plutellidae</taxon>
        <taxon>Plutella</taxon>
    </lineage>
</organism>
<evidence type="ECO:0000256" key="5">
    <source>
        <dbReference type="ARBA" id="ARBA00023157"/>
    </source>
</evidence>
<dbReference type="InterPro" id="IPR001314">
    <property type="entry name" value="Peptidase_S1A"/>
</dbReference>
<evidence type="ECO:0000256" key="3">
    <source>
        <dbReference type="ARBA" id="ARBA00022801"/>
    </source>
</evidence>
<evidence type="ECO:0000256" key="2">
    <source>
        <dbReference type="ARBA" id="ARBA00022670"/>
    </source>
</evidence>
<dbReference type="InterPro" id="IPR018114">
    <property type="entry name" value="TRYPSIN_HIS"/>
</dbReference>
<comment type="similarity">
    <text evidence="1">Belongs to the peptidase S1 family.</text>
</comment>
<dbReference type="GO" id="GO:0004252">
    <property type="term" value="F:serine-type endopeptidase activity"/>
    <property type="evidence" value="ECO:0007669"/>
    <property type="project" value="InterPro"/>
</dbReference>
<evidence type="ECO:0000259" key="7">
    <source>
        <dbReference type="PROSITE" id="PS50240"/>
    </source>
</evidence>
<dbReference type="EMBL" id="CAJHNJ030000106">
    <property type="protein sequence ID" value="CAG9135536.1"/>
    <property type="molecule type" value="Genomic_DNA"/>
</dbReference>
<keyword evidence="3 6" id="KW-0378">Hydrolase</keyword>